<dbReference type="InterPro" id="IPR050330">
    <property type="entry name" value="Bact_OuterMem_StrucFunc"/>
</dbReference>
<proteinExistence type="predicted"/>
<keyword evidence="1" id="KW-0472">Membrane</keyword>
<dbReference type="PANTHER" id="PTHR30329:SF21">
    <property type="entry name" value="LIPOPROTEIN YIAD-RELATED"/>
    <property type="match status" value="1"/>
</dbReference>
<organism evidence="4 5">
    <name type="scientific">Leptothoe spongobia TAU-MAC 1115</name>
    <dbReference type="NCBI Taxonomy" id="1967444"/>
    <lineage>
        <taxon>Bacteria</taxon>
        <taxon>Bacillati</taxon>
        <taxon>Cyanobacteriota</taxon>
        <taxon>Cyanophyceae</taxon>
        <taxon>Nodosilineales</taxon>
        <taxon>Cymatolegaceae</taxon>
        <taxon>Leptothoe</taxon>
        <taxon>Leptothoe spongobia</taxon>
    </lineage>
</organism>
<dbReference type="Pfam" id="PF13699">
    <property type="entry name" value="eCIS_core"/>
    <property type="match status" value="1"/>
</dbReference>
<dbReference type="SUPFAM" id="SSF103088">
    <property type="entry name" value="OmpA-like"/>
    <property type="match status" value="1"/>
</dbReference>
<dbReference type="RefSeq" id="WP_215609713.1">
    <property type="nucleotide sequence ID" value="NZ_JADOES010000030.1"/>
</dbReference>
<feature type="compositionally biased region" description="Gly residues" evidence="2">
    <location>
        <begin position="583"/>
        <end position="601"/>
    </location>
</feature>
<reference evidence="4" key="1">
    <citation type="submission" date="2020-11" db="EMBL/GenBank/DDBJ databases">
        <authorList>
            <person name="Konstantinou D."/>
            <person name="Gkelis S."/>
            <person name="Popin R."/>
            <person name="Fewer D."/>
            <person name="Sivonen K."/>
        </authorList>
    </citation>
    <scope>NUCLEOTIDE SEQUENCE</scope>
    <source>
        <strain evidence="4">TAU-MAC 1115</strain>
    </source>
</reference>
<name>A0A947GKP6_9CYAN</name>
<sequence length="601" mass="63512">MSNHSSAPTKAPAAASSFAPNTMAQARPFVVQQKSEEQKPGTGFEQSARLDTNLLQNLGIQTKLTIGQPDDRYEQEADHVAAQVVERINTPQVQQSSIQRQPLPIATDSLQMMSHIPPGVSNHSPGNLESSIESARGQGQPLGSDVRGSMEQAFGTDFGSIRIHNDAQSDQLNQSIQAKAFTTGQDIFFRQGAYQPKSPDGQELLAHELTHTIQQTGTTQRQLIQRAIDPSYPVTHGKFDVTTTTGGSNLPITISFDPAVTAPYSNQIGLIQIVKLTDTNGNNIEPISLPTARGASLRTTDNAAAGVEGGYFTDVLHNDAPATGGAGTNAPADSALPPQYPFGNDAAQPNPATPGLSRPNSGGGRGATVGYKRSNDPADIKAAELTDAPGYPTVNPANTDLDFEFETVAKGEDTMTTFGALKWSFGIRAGVVTNEQASVEDSQSDTFDAALELHRDFYVHEPVIFYFGFDSDQLNGTETAKIDTFLEYLRRFPDVKVTATGSADMRGGASQYNLDLSLSRAEAVTDALRDKGVPESQIEGITIGQGATTDYTPDATTDQDSEANRRGNRRVVLTFEHVPASGAGAGSGTGAGSGAGAGGTP</sequence>
<feature type="region of interest" description="Disordered" evidence="2">
    <location>
        <begin position="120"/>
        <end position="146"/>
    </location>
</feature>
<evidence type="ECO:0000259" key="3">
    <source>
        <dbReference type="PROSITE" id="PS51123"/>
    </source>
</evidence>
<feature type="region of interest" description="Disordered" evidence="2">
    <location>
        <begin position="322"/>
        <end position="375"/>
    </location>
</feature>
<feature type="region of interest" description="Disordered" evidence="2">
    <location>
        <begin position="541"/>
        <end position="601"/>
    </location>
</feature>
<comment type="caution">
    <text evidence="4">The sequence shown here is derived from an EMBL/GenBank/DDBJ whole genome shotgun (WGS) entry which is preliminary data.</text>
</comment>
<feature type="compositionally biased region" description="Low complexity" evidence="2">
    <location>
        <begin position="548"/>
        <end position="558"/>
    </location>
</feature>
<feature type="compositionally biased region" description="Low complexity" evidence="2">
    <location>
        <begin position="322"/>
        <end position="333"/>
    </location>
</feature>
<reference evidence="4" key="2">
    <citation type="journal article" date="2021" name="Mar. Drugs">
        <title>Genome Reduction and Secondary Metabolism of the Marine Sponge-Associated Cyanobacterium Leptothoe.</title>
        <authorList>
            <person name="Konstantinou D."/>
            <person name="Popin R.V."/>
            <person name="Fewer D.P."/>
            <person name="Sivonen K."/>
            <person name="Gkelis S."/>
        </authorList>
    </citation>
    <scope>NUCLEOTIDE SEQUENCE</scope>
    <source>
        <strain evidence="4">TAU-MAC 1115</strain>
    </source>
</reference>
<dbReference type="InterPro" id="IPR036737">
    <property type="entry name" value="OmpA-like_sf"/>
</dbReference>
<dbReference type="CDD" id="cd07185">
    <property type="entry name" value="OmpA_C-like"/>
    <property type="match status" value="1"/>
</dbReference>
<dbReference type="PROSITE" id="PS51123">
    <property type="entry name" value="OMPA_2"/>
    <property type="match status" value="1"/>
</dbReference>
<dbReference type="Gene3D" id="3.30.1330.60">
    <property type="entry name" value="OmpA-like domain"/>
    <property type="match status" value="1"/>
</dbReference>
<dbReference type="EMBL" id="JADOES010000030">
    <property type="protein sequence ID" value="MBT9316647.1"/>
    <property type="molecule type" value="Genomic_DNA"/>
</dbReference>
<dbReference type="InterPro" id="IPR025295">
    <property type="entry name" value="eCIS_core_dom"/>
</dbReference>
<evidence type="ECO:0000256" key="2">
    <source>
        <dbReference type="SAM" id="MobiDB-lite"/>
    </source>
</evidence>
<accession>A0A947GKP6</accession>
<dbReference type="AlphaFoldDB" id="A0A947GKP6"/>
<evidence type="ECO:0000256" key="1">
    <source>
        <dbReference type="PROSITE-ProRule" id="PRU00473"/>
    </source>
</evidence>
<keyword evidence="5" id="KW-1185">Reference proteome</keyword>
<evidence type="ECO:0000313" key="5">
    <source>
        <dbReference type="Proteomes" id="UP000717364"/>
    </source>
</evidence>
<evidence type="ECO:0000313" key="4">
    <source>
        <dbReference type="EMBL" id="MBT9316647.1"/>
    </source>
</evidence>
<feature type="domain" description="OmpA-like" evidence="3">
    <location>
        <begin position="454"/>
        <end position="579"/>
    </location>
</feature>
<dbReference type="InterPro" id="IPR006665">
    <property type="entry name" value="OmpA-like"/>
</dbReference>
<protein>
    <submittedName>
        <fullName evidence="4">DUF4157 domain-containing protein</fullName>
    </submittedName>
</protein>
<dbReference type="GO" id="GO:0016020">
    <property type="term" value="C:membrane"/>
    <property type="evidence" value="ECO:0007669"/>
    <property type="project" value="UniProtKB-UniRule"/>
</dbReference>
<dbReference type="Proteomes" id="UP000717364">
    <property type="component" value="Unassembled WGS sequence"/>
</dbReference>
<dbReference type="PANTHER" id="PTHR30329">
    <property type="entry name" value="STATOR ELEMENT OF FLAGELLAR MOTOR COMPLEX"/>
    <property type="match status" value="1"/>
</dbReference>
<feature type="region of interest" description="Disordered" evidence="2">
    <location>
        <begin position="1"/>
        <end position="47"/>
    </location>
</feature>
<feature type="compositionally biased region" description="Low complexity" evidence="2">
    <location>
        <begin position="1"/>
        <end position="20"/>
    </location>
</feature>
<feature type="compositionally biased region" description="Polar residues" evidence="2">
    <location>
        <begin position="121"/>
        <end position="133"/>
    </location>
</feature>
<gene>
    <name evidence="4" type="ORF">IXB50_14560</name>
</gene>
<dbReference type="Pfam" id="PF00691">
    <property type="entry name" value="OmpA"/>
    <property type="match status" value="1"/>
</dbReference>